<dbReference type="Proteomes" id="UP000054166">
    <property type="component" value="Unassembled WGS sequence"/>
</dbReference>
<proteinExistence type="predicted"/>
<keyword evidence="5" id="KW-0472">Membrane</keyword>
<evidence type="ECO:0000256" key="7">
    <source>
        <dbReference type="ARBA" id="ARBA00023288"/>
    </source>
</evidence>
<organism evidence="11 12">
    <name type="scientific">Piloderma croceum (strain F 1598)</name>
    <dbReference type="NCBI Taxonomy" id="765440"/>
    <lineage>
        <taxon>Eukaryota</taxon>
        <taxon>Fungi</taxon>
        <taxon>Dikarya</taxon>
        <taxon>Basidiomycota</taxon>
        <taxon>Agaricomycotina</taxon>
        <taxon>Agaricomycetes</taxon>
        <taxon>Agaricomycetidae</taxon>
        <taxon>Atheliales</taxon>
        <taxon>Atheliaceae</taxon>
        <taxon>Piloderma</taxon>
    </lineage>
</organism>
<evidence type="ECO:0000259" key="10">
    <source>
        <dbReference type="Pfam" id="PF20238"/>
    </source>
</evidence>
<keyword evidence="2" id="KW-1003">Cell membrane</keyword>
<keyword evidence="4 9" id="KW-0732">Signal</keyword>
<dbReference type="HOGENOM" id="CLU_070647_3_1_1"/>
<evidence type="ECO:0000256" key="6">
    <source>
        <dbReference type="ARBA" id="ARBA00023180"/>
    </source>
</evidence>
<evidence type="ECO:0000256" key="1">
    <source>
        <dbReference type="ARBA" id="ARBA00004609"/>
    </source>
</evidence>
<dbReference type="GO" id="GO:0098552">
    <property type="term" value="C:side of membrane"/>
    <property type="evidence" value="ECO:0007669"/>
    <property type="project" value="UniProtKB-KW"/>
</dbReference>
<evidence type="ECO:0000313" key="11">
    <source>
        <dbReference type="EMBL" id="KIM84564.1"/>
    </source>
</evidence>
<gene>
    <name evidence="11" type="ORF">PILCRDRAFT_818139</name>
</gene>
<dbReference type="InterPro" id="IPR046530">
    <property type="entry name" value="BIM1-like_dom"/>
</dbReference>
<keyword evidence="7" id="KW-0449">Lipoprotein</keyword>
<feature type="chain" id="PRO_5002164391" description="Copper acquisition factor BIM1-like domain-containing protein" evidence="9">
    <location>
        <begin position="19"/>
        <end position="219"/>
    </location>
</feature>
<dbReference type="EMBL" id="KN832987">
    <property type="protein sequence ID" value="KIM84564.1"/>
    <property type="molecule type" value="Genomic_DNA"/>
</dbReference>
<sequence length="219" mass="22466">MRLSAVATFLGLASAASAHFQMQYPAPRGPFVEDNEPSFCDGYTDAVSNRTTFPLTNGVIKMNSEHPTWTVGVVVSTKQNPTAFGDFNNASNESQLAVNYFQTTGEGLACFNIDLSKSGIPGVQDGANITIEVVYDGGDGQLYQCADLTLSSTVSVPSNATSSCKNITSAESNTTASSTSTSPSASTSSTKTGAAVGSMARVPGVVAGLLVLTGAVLAL</sequence>
<evidence type="ECO:0000256" key="9">
    <source>
        <dbReference type="SAM" id="SignalP"/>
    </source>
</evidence>
<evidence type="ECO:0000256" key="5">
    <source>
        <dbReference type="ARBA" id="ARBA00023136"/>
    </source>
</evidence>
<evidence type="ECO:0000256" key="3">
    <source>
        <dbReference type="ARBA" id="ARBA00022622"/>
    </source>
</evidence>
<dbReference type="InterPro" id="IPR046936">
    <property type="entry name" value="BIM1-like"/>
</dbReference>
<evidence type="ECO:0000256" key="4">
    <source>
        <dbReference type="ARBA" id="ARBA00022729"/>
    </source>
</evidence>
<dbReference type="Pfam" id="PF20238">
    <property type="entry name" value="BIM1-like_dom"/>
    <property type="match status" value="1"/>
</dbReference>
<evidence type="ECO:0000256" key="2">
    <source>
        <dbReference type="ARBA" id="ARBA00022475"/>
    </source>
</evidence>
<dbReference type="PANTHER" id="PTHR34992">
    <property type="entry name" value="HYPHAL ANASTAMOSIS-7 PROTEIN"/>
    <property type="match status" value="1"/>
</dbReference>
<dbReference type="STRING" id="765440.A0A0C3FY08"/>
<dbReference type="InParanoid" id="A0A0C3FY08"/>
<accession>A0A0C3FY08</accession>
<dbReference type="OrthoDB" id="2146436at2759"/>
<feature type="domain" description="Copper acquisition factor BIM1-like" evidence="10">
    <location>
        <begin position="17"/>
        <end position="168"/>
    </location>
</feature>
<dbReference type="GO" id="GO:0005886">
    <property type="term" value="C:plasma membrane"/>
    <property type="evidence" value="ECO:0007669"/>
    <property type="project" value="UniProtKB-SubCell"/>
</dbReference>
<keyword evidence="12" id="KW-1185">Reference proteome</keyword>
<keyword evidence="3" id="KW-0336">GPI-anchor</keyword>
<dbReference type="CDD" id="cd21176">
    <property type="entry name" value="LPMO_auxiliary-like"/>
    <property type="match status" value="1"/>
</dbReference>
<evidence type="ECO:0000313" key="12">
    <source>
        <dbReference type="Proteomes" id="UP000054166"/>
    </source>
</evidence>
<dbReference type="AlphaFoldDB" id="A0A0C3FY08"/>
<feature type="compositionally biased region" description="Low complexity" evidence="8">
    <location>
        <begin position="168"/>
        <end position="193"/>
    </location>
</feature>
<evidence type="ECO:0000256" key="8">
    <source>
        <dbReference type="SAM" id="MobiDB-lite"/>
    </source>
</evidence>
<reference evidence="12" key="2">
    <citation type="submission" date="2015-01" db="EMBL/GenBank/DDBJ databases">
        <title>Evolutionary Origins and Diversification of the Mycorrhizal Mutualists.</title>
        <authorList>
            <consortium name="DOE Joint Genome Institute"/>
            <consortium name="Mycorrhizal Genomics Consortium"/>
            <person name="Kohler A."/>
            <person name="Kuo A."/>
            <person name="Nagy L.G."/>
            <person name="Floudas D."/>
            <person name="Copeland A."/>
            <person name="Barry K.W."/>
            <person name="Cichocki N."/>
            <person name="Veneault-Fourrey C."/>
            <person name="LaButti K."/>
            <person name="Lindquist E.A."/>
            <person name="Lipzen A."/>
            <person name="Lundell T."/>
            <person name="Morin E."/>
            <person name="Murat C."/>
            <person name="Riley R."/>
            <person name="Ohm R."/>
            <person name="Sun H."/>
            <person name="Tunlid A."/>
            <person name="Henrissat B."/>
            <person name="Grigoriev I.V."/>
            <person name="Hibbett D.S."/>
            <person name="Martin F."/>
        </authorList>
    </citation>
    <scope>NUCLEOTIDE SEQUENCE [LARGE SCALE GENOMIC DNA]</scope>
    <source>
        <strain evidence="12">F 1598</strain>
    </source>
</reference>
<protein>
    <recommendedName>
        <fullName evidence="10">Copper acquisition factor BIM1-like domain-containing protein</fullName>
    </recommendedName>
</protein>
<keyword evidence="6" id="KW-0325">Glycoprotein</keyword>
<comment type="subcellular location">
    <subcellularLocation>
        <location evidence="1">Cell membrane</location>
        <topology evidence="1">Lipid-anchor</topology>
        <topology evidence="1">GPI-anchor</topology>
    </subcellularLocation>
</comment>
<name>A0A0C3FY08_PILCF</name>
<feature type="region of interest" description="Disordered" evidence="8">
    <location>
        <begin position="165"/>
        <end position="193"/>
    </location>
</feature>
<feature type="signal peptide" evidence="9">
    <location>
        <begin position="1"/>
        <end position="18"/>
    </location>
</feature>
<reference evidence="11 12" key="1">
    <citation type="submission" date="2014-04" db="EMBL/GenBank/DDBJ databases">
        <authorList>
            <consortium name="DOE Joint Genome Institute"/>
            <person name="Kuo A."/>
            <person name="Tarkka M."/>
            <person name="Buscot F."/>
            <person name="Kohler A."/>
            <person name="Nagy L.G."/>
            <person name="Floudas D."/>
            <person name="Copeland A."/>
            <person name="Barry K.W."/>
            <person name="Cichocki N."/>
            <person name="Veneault-Fourrey C."/>
            <person name="LaButti K."/>
            <person name="Lindquist E.A."/>
            <person name="Lipzen A."/>
            <person name="Lundell T."/>
            <person name="Morin E."/>
            <person name="Murat C."/>
            <person name="Sun H."/>
            <person name="Tunlid A."/>
            <person name="Henrissat B."/>
            <person name="Grigoriev I.V."/>
            <person name="Hibbett D.S."/>
            <person name="Martin F."/>
            <person name="Nordberg H.P."/>
            <person name="Cantor M.N."/>
            <person name="Hua S.X."/>
        </authorList>
    </citation>
    <scope>NUCLEOTIDE SEQUENCE [LARGE SCALE GENOMIC DNA]</scope>
    <source>
        <strain evidence="11 12">F 1598</strain>
    </source>
</reference>